<evidence type="ECO:0000313" key="6">
    <source>
        <dbReference type="Proteomes" id="UP000807716"/>
    </source>
</evidence>
<feature type="region of interest" description="Disordered" evidence="4">
    <location>
        <begin position="118"/>
        <end position="142"/>
    </location>
</feature>
<proteinExistence type="inferred from homology"/>
<dbReference type="GO" id="GO:0005085">
    <property type="term" value="F:guanyl-nucleotide exchange factor activity"/>
    <property type="evidence" value="ECO:0007669"/>
    <property type="project" value="TreeGrafter"/>
</dbReference>
<evidence type="ECO:0000256" key="2">
    <source>
        <dbReference type="ARBA" id="ARBA00022448"/>
    </source>
</evidence>
<dbReference type="InterPro" id="IPR016123">
    <property type="entry name" value="Mog1/PsbP_a/b/a-sand"/>
</dbReference>
<evidence type="ECO:0000256" key="4">
    <source>
        <dbReference type="SAM" id="MobiDB-lite"/>
    </source>
</evidence>
<feature type="compositionally biased region" description="Low complexity" evidence="4">
    <location>
        <begin position="122"/>
        <end position="136"/>
    </location>
</feature>
<comment type="similarity">
    <text evidence="1">Belongs to the MOG1 family.</text>
</comment>
<name>A0A9P6QCW2_9FUNG</name>
<accession>A0A9P6QCW2</accession>
<dbReference type="GO" id="GO:0005634">
    <property type="term" value="C:nucleus"/>
    <property type="evidence" value="ECO:0007669"/>
    <property type="project" value="TreeGrafter"/>
</dbReference>
<dbReference type="PANTHER" id="PTHR15837">
    <property type="entry name" value="RAN GUANINE NUCLEOTIDE RELEASE FACTOR"/>
    <property type="match status" value="1"/>
</dbReference>
<evidence type="ECO:0000256" key="1">
    <source>
        <dbReference type="ARBA" id="ARBA00010307"/>
    </source>
</evidence>
<dbReference type="AlphaFoldDB" id="A0A9P6QCW2"/>
<dbReference type="EMBL" id="JAAAJB010000124">
    <property type="protein sequence ID" value="KAG0265059.1"/>
    <property type="molecule type" value="Genomic_DNA"/>
</dbReference>
<comment type="caution">
    <text evidence="5">The sequence shown here is derived from an EMBL/GenBank/DDBJ whole genome shotgun (WGS) entry which is preliminary data.</text>
</comment>
<reference evidence="5" key="1">
    <citation type="journal article" date="2020" name="Fungal Divers.">
        <title>Resolving the Mortierellaceae phylogeny through synthesis of multi-gene phylogenetics and phylogenomics.</title>
        <authorList>
            <person name="Vandepol N."/>
            <person name="Liber J."/>
            <person name="Desiro A."/>
            <person name="Na H."/>
            <person name="Kennedy M."/>
            <person name="Barry K."/>
            <person name="Grigoriev I.V."/>
            <person name="Miller A.N."/>
            <person name="O'Donnell K."/>
            <person name="Stajich J.E."/>
            <person name="Bonito G."/>
        </authorList>
    </citation>
    <scope>NUCLEOTIDE SEQUENCE</scope>
    <source>
        <strain evidence="5">BC1065</strain>
    </source>
</reference>
<gene>
    <name evidence="5" type="ORF">DFQ27_000854</name>
</gene>
<evidence type="ECO:0000256" key="3">
    <source>
        <dbReference type="ARBA" id="ARBA00022927"/>
    </source>
</evidence>
<evidence type="ECO:0000313" key="5">
    <source>
        <dbReference type="EMBL" id="KAG0265059.1"/>
    </source>
</evidence>
<keyword evidence="3" id="KW-0653">Protein transport</keyword>
<sequence>MDNIPQQPLYGGALTLKIPGTFIDISDFREVPSHQEVFANVDTDQSIIVEILELANDATDDQCAQFHFRQLAEDNDAEDSQVSQVKRVPNADLPQWPADAKIYLLDGQQRVAKFNEAKTRPTASTTTTTTTTTTATGQGRSQDPHNLVEIRMAVIRLPHVTTDMVLTYNAPLVISDASSSKQVSHSHEGSVHEADQLFHILVQSLRVVNWNLFG</sequence>
<protein>
    <recommendedName>
        <fullName evidence="7">Ran guanine nucleotide release factor</fullName>
    </recommendedName>
</protein>
<dbReference type="OrthoDB" id="10255285at2759"/>
<evidence type="ECO:0008006" key="7">
    <source>
        <dbReference type="Google" id="ProtNLM"/>
    </source>
</evidence>
<organism evidence="5 6">
    <name type="scientific">Actinomortierella ambigua</name>
    <dbReference type="NCBI Taxonomy" id="1343610"/>
    <lineage>
        <taxon>Eukaryota</taxon>
        <taxon>Fungi</taxon>
        <taxon>Fungi incertae sedis</taxon>
        <taxon>Mucoromycota</taxon>
        <taxon>Mortierellomycotina</taxon>
        <taxon>Mortierellomycetes</taxon>
        <taxon>Mortierellales</taxon>
        <taxon>Mortierellaceae</taxon>
        <taxon>Actinomortierella</taxon>
    </lineage>
</organism>
<dbReference type="Proteomes" id="UP000807716">
    <property type="component" value="Unassembled WGS sequence"/>
</dbReference>
<dbReference type="PANTHER" id="PTHR15837:SF0">
    <property type="entry name" value="RAN GUANINE NUCLEOTIDE RELEASE FACTOR"/>
    <property type="match status" value="1"/>
</dbReference>
<dbReference type="Gene3D" id="3.40.1000.10">
    <property type="entry name" value="Mog1/PsbP, alpha/beta/alpha sandwich"/>
    <property type="match status" value="1"/>
</dbReference>
<dbReference type="InterPro" id="IPR007681">
    <property type="entry name" value="Mog1"/>
</dbReference>
<dbReference type="SUPFAM" id="SSF55724">
    <property type="entry name" value="Mog1p/PsbP-like"/>
    <property type="match status" value="1"/>
</dbReference>
<dbReference type="Pfam" id="PF04603">
    <property type="entry name" value="Mog1"/>
    <property type="match status" value="1"/>
</dbReference>
<keyword evidence="2" id="KW-0813">Transport</keyword>
<dbReference type="GO" id="GO:0031267">
    <property type="term" value="F:small GTPase binding"/>
    <property type="evidence" value="ECO:0007669"/>
    <property type="project" value="TreeGrafter"/>
</dbReference>
<dbReference type="GO" id="GO:0006606">
    <property type="term" value="P:protein import into nucleus"/>
    <property type="evidence" value="ECO:0007669"/>
    <property type="project" value="TreeGrafter"/>
</dbReference>
<keyword evidence="6" id="KW-1185">Reference proteome</keyword>